<dbReference type="KEGG" id="csq:CSCA_5305"/>
<evidence type="ECO:0000313" key="9">
    <source>
        <dbReference type="Proteomes" id="UP000033115"/>
    </source>
</evidence>
<evidence type="ECO:0000256" key="1">
    <source>
        <dbReference type="ARBA" id="ARBA00006249"/>
    </source>
</evidence>
<evidence type="ECO:0000256" key="3">
    <source>
        <dbReference type="ARBA" id="ARBA00022723"/>
    </source>
</evidence>
<keyword evidence="9" id="KW-1185">Reference proteome</keyword>
<dbReference type="SUPFAM" id="SSF53474">
    <property type="entry name" value="alpha/beta-Hydrolases"/>
    <property type="match status" value="1"/>
</dbReference>
<dbReference type="GO" id="GO:0052689">
    <property type="term" value="F:carboxylic ester hydrolase activity"/>
    <property type="evidence" value="ECO:0007669"/>
    <property type="project" value="UniProtKB-KW"/>
</dbReference>
<dbReference type="STRING" id="1548.CSCA_5305"/>
<evidence type="ECO:0000256" key="2">
    <source>
        <dbReference type="ARBA" id="ARBA00022487"/>
    </source>
</evidence>
<dbReference type="PANTHER" id="PTHR33938:SF15">
    <property type="entry name" value="FERULOYL ESTERASE B-RELATED"/>
    <property type="match status" value="1"/>
</dbReference>
<dbReference type="Gene3D" id="3.40.50.1820">
    <property type="entry name" value="alpha/beta hydrolase"/>
    <property type="match status" value="1"/>
</dbReference>
<proteinExistence type="inferred from homology"/>
<keyword evidence="4" id="KW-0732">Signal</keyword>
<sequence>MEKRFKLKDTLNSSATYTEIHPMVDATSIKNFKFQNNTTIVNITRMSGITVIVDGENVILPDYYKVEGRINERTGIGSDGPTEYYIGFELCLPNEWNERFYFEGGGGSDGIIPPKIGIRKVGKIPALSRGFATVATDGGHQGNTDCKFGYDQQARIDYGYNAINQVTITAKSIIKNYYAKPPKYSYFMGASNGGRQALAMAQRFPGYFDGIVSGAPALNLTNASIAEMWANQIFAKISKKDENGRPLIHTAFSEADMKLVANTILKQFDGDDGLKDGIILDMNAARKFDPSTLPRKTKNLPGLTDEQINALKLLFDGPKDSKGNVLYCNWPWDPGILDPEWRSWTLGTEECPPRNVSLGVESMARVFTTPIPEKYDSSKALEWSLDYDFDTDPSNLVLSASFINNVSTYLEPFRNLGGKLILYHGMADPVFSAYDTINYYDKLIDTNGGLKETQKFARLFLIPGMNHVEGGPATDQFDALTAIQEWVEKDKAPTMIVAHGSKDKPFEDISRPLFPYPMQAVYNGRGDVKSAYSFVAKEPIK</sequence>
<reference evidence="8 9" key="1">
    <citation type="journal article" date="2015" name="J. Biotechnol.">
        <title>Complete genome sequence of a malodorant-producing acetogen, Clostridium scatologenes ATCC 25775(T).</title>
        <authorList>
            <person name="Zhu Z."/>
            <person name="Guo T."/>
            <person name="Zheng H."/>
            <person name="Song T."/>
            <person name="Ouyang P."/>
            <person name="Xie J."/>
        </authorList>
    </citation>
    <scope>NUCLEOTIDE SEQUENCE [LARGE SCALE GENOMIC DNA]</scope>
    <source>
        <strain evidence="8 9">ATCC 25775</strain>
    </source>
</reference>
<keyword evidence="2" id="KW-0719">Serine esterase</keyword>
<dbReference type="RefSeq" id="WP_029162688.1">
    <property type="nucleotide sequence ID" value="NZ_CP009933.1"/>
</dbReference>
<evidence type="ECO:0000256" key="4">
    <source>
        <dbReference type="ARBA" id="ARBA00022729"/>
    </source>
</evidence>
<accession>A0A0E3K5U5</accession>
<keyword evidence="7" id="KW-1015">Disulfide bond</keyword>
<evidence type="ECO:0000256" key="7">
    <source>
        <dbReference type="ARBA" id="ARBA00023157"/>
    </source>
</evidence>
<gene>
    <name evidence="8" type="ORF">CSCA_5305</name>
</gene>
<dbReference type="PANTHER" id="PTHR33938">
    <property type="entry name" value="FERULOYL ESTERASE B-RELATED"/>
    <property type="match status" value="1"/>
</dbReference>
<name>A0A0E3K5U5_CLOSL</name>
<comment type="similarity">
    <text evidence="1">Belongs to the tannase family.</text>
</comment>
<dbReference type="Proteomes" id="UP000033115">
    <property type="component" value="Chromosome"/>
</dbReference>
<protein>
    <submittedName>
        <fullName evidence="8">Tannase and feruloyl esterase</fullName>
    </submittedName>
</protein>
<keyword evidence="5" id="KW-0378">Hydrolase</keyword>
<dbReference type="AlphaFoldDB" id="A0A0E3K5U5"/>
<dbReference type="InterPro" id="IPR029058">
    <property type="entry name" value="AB_hydrolase_fold"/>
</dbReference>
<dbReference type="InterPro" id="IPR011118">
    <property type="entry name" value="Tannase/feruloyl_esterase"/>
</dbReference>
<dbReference type="GO" id="GO:0046872">
    <property type="term" value="F:metal ion binding"/>
    <property type="evidence" value="ECO:0007669"/>
    <property type="project" value="UniProtKB-KW"/>
</dbReference>
<organism evidence="8 9">
    <name type="scientific">Clostridium scatologenes</name>
    <dbReference type="NCBI Taxonomy" id="1548"/>
    <lineage>
        <taxon>Bacteria</taxon>
        <taxon>Bacillati</taxon>
        <taxon>Bacillota</taxon>
        <taxon>Clostridia</taxon>
        <taxon>Eubacteriales</taxon>
        <taxon>Clostridiaceae</taxon>
        <taxon>Clostridium</taxon>
    </lineage>
</organism>
<keyword evidence="6" id="KW-0106">Calcium</keyword>
<dbReference type="HOGENOM" id="CLU_014819_4_0_9"/>
<evidence type="ECO:0000256" key="5">
    <source>
        <dbReference type="ARBA" id="ARBA00022801"/>
    </source>
</evidence>
<dbReference type="Pfam" id="PF07519">
    <property type="entry name" value="Tannase"/>
    <property type="match status" value="1"/>
</dbReference>
<evidence type="ECO:0000313" key="8">
    <source>
        <dbReference type="EMBL" id="AKA72430.1"/>
    </source>
</evidence>
<keyword evidence="3" id="KW-0479">Metal-binding</keyword>
<evidence type="ECO:0000256" key="6">
    <source>
        <dbReference type="ARBA" id="ARBA00022837"/>
    </source>
</evidence>
<dbReference type="EMBL" id="CP009933">
    <property type="protein sequence ID" value="AKA72430.1"/>
    <property type="molecule type" value="Genomic_DNA"/>
</dbReference>